<gene>
    <name evidence="3" type="ORF">BG53_01515</name>
</gene>
<dbReference type="InterPro" id="IPR009926">
    <property type="entry name" value="T3SS_YcgR_PilZN"/>
</dbReference>
<reference evidence="3 4" key="1">
    <citation type="submission" date="2014-02" db="EMBL/GenBank/DDBJ databases">
        <title>Genome sequence of Paenibacillus darwinianus reveals adaptive mechanisms for survival in Antarctic soils.</title>
        <authorList>
            <person name="Dsouza M."/>
            <person name="Taylor M.W."/>
            <person name="Turner S.J."/>
            <person name="Aislabie J."/>
        </authorList>
    </citation>
    <scope>NUCLEOTIDE SEQUENCE [LARGE SCALE GENOMIC DNA]</scope>
    <source>
        <strain evidence="3 4">CE1</strain>
    </source>
</reference>
<keyword evidence="3" id="KW-0808">Transferase</keyword>
<dbReference type="EMBL" id="JFHU01000012">
    <property type="protein sequence ID" value="EXX92224.1"/>
    <property type="molecule type" value="Genomic_DNA"/>
</dbReference>
<name>A0A9W5S3V3_9BACL</name>
<dbReference type="GO" id="GO:0016740">
    <property type="term" value="F:transferase activity"/>
    <property type="evidence" value="ECO:0007669"/>
    <property type="project" value="UniProtKB-KW"/>
</dbReference>
<dbReference type="Pfam" id="PF12945">
    <property type="entry name" value="PilZNR"/>
    <property type="match status" value="1"/>
</dbReference>
<evidence type="ECO:0000259" key="2">
    <source>
        <dbReference type="Pfam" id="PF12945"/>
    </source>
</evidence>
<dbReference type="GO" id="GO:0035438">
    <property type="term" value="F:cyclic-di-GMP binding"/>
    <property type="evidence" value="ECO:0007669"/>
    <property type="project" value="InterPro"/>
</dbReference>
<proteinExistence type="predicted"/>
<feature type="domain" description="Type III secretion system flagellar brake protein YcgR PilZN" evidence="2">
    <location>
        <begin position="4"/>
        <end position="93"/>
    </location>
</feature>
<dbReference type="Gene3D" id="2.40.10.220">
    <property type="entry name" value="predicted glycosyltransferase like domains"/>
    <property type="match status" value="1"/>
</dbReference>
<feature type="domain" description="PilZ" evidence="1">
    <location>
        <begin position="102"/>
        <end position="209"/>
    </location>
</feature>
<dbReference type="Proteomes" id="UP000053750">
    <property type="component" value="Unassembled WGS sequence"/>
</dbReference>
<dbReference type="RefSeq" id="WP_036582659.1">
    <property type="nucleotide sequence ID" value="NZ_KK082160.1"/>
</dbReference>
<accession>A0A9W5S3V3</accession>
<dbReference type="InterPro" id="IPR009875">
    <property type="entry name" value="PilZ_domain"/>
</dbReference>
<sequence length="217" mass="24955">MLPKVNQTLFLQVASSDEEEAGVDYKSRIADMDDDRMMIEIPINERTGRYKKLYLGDELSAFFITDGGVKNFFSTHVLGFKDEAIRLIAVEKPDPESITQMQRRSFLRVSAELELAVKLNDHVRFLALTDDVGGGGISFIAEGKWKLKPEDILECWLALPYKNGSIEHASFRMEIVRVKPLIMGRDQIMAKFNAITDGERQKIIRYCFERQLQFRKN</sequence>
<evidence type="ECO:0000259" key="1">
    <source>
        <dbReference type="Pfam" id="PF07238"/>
    </source>
</evidence>
<keyword evidence="4" id="KW-1185">Reference proteome</keyword>
<evidence type="ECO:0000313" key="3">
    <source>
        <dbReference type="EMBL" id="EXX92224.1"/>
    </source>
</evidence>
<organism evidence="3 4">
    <name type="scientific">Paenibacillus darwinianus</name>
    <dbReference type="NCBI Taxonomy" id="1380763"/>
    <lineage>
        <taxon>Bacteria</taxon>
        <taxon>Bacillati</taxon>
        <taxon>Bacillota</taxon>
        <taxon>Bacilli</taxon>
        <taxon>Bacillales</taxon>
        <taxon>Paenibacillaceae</taxon>
        <taxon>Paenibacillus</taxon>
    </lineage>
</organism>
<protein>
    <submittedName>
        <fullName evidence="3">Glycosyl transferase</fullName>
    </submittedName>
</protein>
<dbReference type="Pfam" id="PF07238">
    <property type="entry name" value="PilZ"/>
    <property type="match status" value="1"/>
</dbReference>
<evidence type="ECO:0000313" key="4">
    <source>
        <dbReference type="Proteomes" id="UP000053750"/>
    </source>
</evidence>
<dbReference type="AlphaFoldDB" id="A0A9W5S3V3"/>
<dbReference type="OrthoDB" id="1951449at2"/>
<comment type="caution">
    <text evidence="3">The sequence shown here is derived from an EMBL/GenBank/DDBJ whole genome shotgun (WGS) entry which is preliminary data.</text>
</comment>